<evidence type="ECO:0000313" key="3">
    <source>
        <dbReference type="EMBL" id="SFU64457.1"/>
    </source>
</evidence>
<gene>
    <name evidence="3" type="ORF">SAMN04489707_101284</name>
</gene>
<evidence type="ECO:0000256" key="2">
    <source>
        <dbReference type="SAM" id="SignalP"/>
    </source>
</evidence>
<proteinExistence type="predicted"/>
<dbReference type="Proteomes" id="UP000183656">
    <property type="component" value="Unassembled WGS sequence"/>
</dbReference>
<keyword evidence="4" id="KW-1185">Reference proteome</keyword>
<feature type="chain" id="PRO_5010253426" evidence="2">
    <location>
        <begin position="32"/>
        <end position="202"/>
    </location>
</feature>
<evidence type="ECO:0000256" key="1">
    <source>
        <dbReference type="SAM" id="MobiDB-lite"/>
    </source>
</evidence>
<dbReference type="EMBL" id="FPBX01000012">
    <property type="protein sequence ID" value="SFU64457.1"/>
    <property type="molecule type" value="Genomic_DNA"/>
</dbReference>
<evidence type="ECO:0000313" key="4">
    <source>
        <dbReference type="Proteomes" id="UP000183656"/>
    </source>
</evidence>
<reference evidence="3 4" key="1">
    <citation type="submission" date="2016-10" db="EMBL/GenBank/DDBJ databases">
        <authorList>
            <person name="de Groot N.N."/>
        </authorList>
    </citation>
    <scope>NUCLEOTIDE SEQUENCE [LARGE SCALE GENOMIC DNA]</scope>
    <source>
        <strain evidence="3 4">R-24608</strain>
    </source>
</reference>
<dbReference type="OrthoDB" id="8687598at2"/>
<name>A0A1I7HUY0_9BURK</name>
<dbReference type="AlphaFoldDB" id="A0A1I7HUY0"/>
<keyword evidence="2" id="KW-0732">Signal</keyword>
<sequence>MSTYATPRVWPWCIGNRLCGLLACMALHVLASDTAPPAEPPLLPSTRDRLEMSSDRNPLPRNTALRVDVTRWLGSGTGGSLGLSLGMATQTSTSVPALAMTEPIWEPTLGVHWRAPLGGNMFLDLSTWTRAPYRSQTPDAMDMIWLNRQPNYGTRVEVQWASPRFGGLLPEFGAIGVKLEGDSQLLLRTRSGGPMLYYRTKF</sequence>
<feature type="region of interest" description="Disordered" evidence="1">
    <location>
        <begin position="37"/>
        <end position="59"/>
    </location>
</feature>
<accession>A0A1I7HUY0</accession>
<organism evidence="3 4">
    <name type="scientific">Paenacidovorax caeni</name>
    <dbReference type="NCBI Taxonomy" id="343013"/>
    <lineage>
        <taxon>Bacteria</taxon>
        <taxon>Pseudomonadati</taxon>
        <taxon>Pseudomonadota</taxon>
        <taxon>Betaproteobacteria</taxon>
        <taxon>Burkholderiales</taxon>
        <taxon>Comamonadaceae</taxon>
        <taxon>Paenacidovorax</taxon>
    </lineage>
</organism>
<feature type="signal peptide" evidence="2">
    <location>
        <begin position="1"/>
        <end position="31"/>
    </location>
</feature>
<dbReference type="RefSeq" id="WP_139235381.1">
    <property type="nucleotide sequence ID" value="NZ_CYIG01000006.1"/>
</dbReference>
<protein>
    <submittedName>
        <fullName evidence="3">Uncharacterized protein</fullName>
    </submittedName>
</protein>